<evidence type="ECO:0000313" key="1">
    <source>
        <dbReference type="EMBL" id="EGW05806.1"/>
    </source>
</evidence>
<sequence>MWNLLSLEDGSGATLEAGARRSSEAHSSRTVIGLLGAYLGWDWCEAGRRL</sequence>
<dbReference type="InParanoid" id="G3H908"/>
<gene>
    <name evidence="1" type="ORF">I79_006869</name>
</gene>
<protein>
    <submittedName>
        <fullName evidence="1">Uncharacterized protein</fullName>
    </submittedName>
</protein>
<name>G3H908_CRIGR</name>
<proteinExistence type="predicted"/>
<dbReference type="AlphaFoldDB" id="G3H908"/>
<reference evidence="2" key="1">
    <citation type="journal article" date="2011" name="Nat. Biotechnol.">
        <title>The genomic sequence of the Chinese hamster ovary (CHO)-K1 cell line.</title>
        <authorList>
            <person name="Xu X."/>
            <person name="Nagarajan H."/>
            <person name="Lewis N.E."/>
            <person name="Pan S."/>
            <person name="Cai Z."/>
            <person name="Liu X."/>
            <person name="Chen W."/>
            <person name="Xie M."/>
            <person name="Wang W."/>
            <person name="Hammond S."/>
            <person name="Andersen M.R."/>
            <person name="Neff N."/>
            <person name="Passarelli B."/>
            <person name="Koh W."/>
            <person name="Fan H.C."/>
            <person name="Wang J."/>
            <person name="Gui Y."/>
            <person name="Lee K.H."/>
            <person name="Betenbaugh M.J."/>
            <person name="Quake S.R."/>
            <person name="Famili I."/>
            <person name="Palsson B.O."/>
            <person name="Wang J."/>
        </authorList>
    </citation>
    <scope>NUCLEOTIDE SEQUENCE [LARGE SCALE GENOMIC DNA]</scope>
    <source>
        <strain evidence="2">CHO K1 cell line</strain>
    </source>
</reference>
<accession>G3H908</accession>
<organism evidence="1 2">
    <name type="scientific">Cricetulus griseus</name>
    <name type="common">Chinese hamster</name>
    <name type="synonym">Cricetulus barabensis griseus</name>
    <dbReference type="NCBI Taxonomy" id="10029"/>
    <lineage>
        <taxon>Eukaryota</taxon>
        <taxon>Metazoa</taxon>
        <taxon>Chordata</taxon>
        <taxon>Craniata</taxon>
        <taxon>Vertebrata</taxon>
        <taxon>Euteleostomi</taxon>
        <taxon>Mammalia</taxon>
        <taxon>Eutheria</taxon>
        <taxon>Euarchontoglires</taxon>
        <taxon>Glires</taxon>
        <taxon>Rodentia</taxon>
        <taxon>Myomorpha</taxon>
        <taxon>Muroidea</taxon>
        <taxon>Cricetidae</taxon>
        <taxon>Cricetinae</taxon>
        <taxon>Cricetulus</taxon>
    </lineage>
</organism>
<dbReference type="Proteomes" id="UP000001075">
    <property type="component" value="Unassembled WGS sequence"/>
</dbReference>
<dbReference type="EMBL" id="JH000221">
    <property type="protein sequence ID" value="EGW05806.1"/>
    <property type="molecule type" value="Genomic_DNA"/>
</dbReference>
<evidence type="ECO:0000313" key="2">
    <source>
        <dbReference type="Proteomes" id="UP000001075"/>
    </source>
</evidence>